<evidence type="ECO:0000256" key="2">
    <source>
        <dbReference type="ARBA" id="ARBA00007648"/>
    </source>
</evidence>
<dbReference type="PANTHER" id="PTHR11347">
    <property type="entry name" value="CYCLIC NUCLEOTIDE PHOSPHODIESTERASE"/>
    <property type="match status" value="1"/>
</dbReference>
<dbReference type="InterPro" id="IPR003018">
    <property type="entry name" value="GAF"/>
</dbReference>
<evidence type="ECO:0000256" key="4">
    <source>
        <dbReference type="ARBA" id="ARBA00022723"/>
    </source>
</evidence>
<dbReference type="STRING" id="76193.A0A194RF41"/>
<dbReference type="Proteomes" id="UP000053240">
    <property type="component" value="Unassembled WGS sequence"/>
</dbReference>
<gene>
    <name evidence="7" type="ORF">RR48_08207</name>
</gene>
<evidence type="ECO:0000259" key="6">
    <source>
        <dbReference type="PROSITE" id="PS51845"/>
    </source>
</evidence>
<dbReference type="SUPFAM" id="SSF55781">
    <property type="entry name" value="GAF domain-like"/>
    <property type="match status" value="2"/>
</dbReference>
<evidence type="ECO:0000256" key="5">
    <source>
        <dbReference type="ARBA" id="ARBA00022801"/>
    </source>
</evidence>
<dbReference type="Gene3D" id="1.10.1300.10">
    <property type="entry name" value="3'5'-cyclic nucleotide phosphodiesterase, catalytic domain"/>
    <property type="match status" value="1"/>
</dbReference>
<feature type="domain" description="PDEase" evidence="6">
    <location>
        <begin position="448"/>
        <end position="582"/>
    </location>
</feature>
<dbReference type="GO" id="GO:0046872">
    <property type="term" value="F:metal ion binding"/>
    <property type="evidence" value="ECO:0007669"/>
    <property type="project" value="UniProtKB-KW"/>
</dbReference>
<dbReference type="Gene3D" id="3.30.450.40">
    <property type="match status" value="2"/>
</dbReference>
<dbReference type="EMBL" id="KQ460297">
    <property type="protein sequence ID" value="KPJ16202.1"/>
    <property type="molecule type" value="Genomic_DNA"/>
</dbReference>
<reference evidence="7 8" key="1">
    <citation type="journal article" date="2015" name="Nat. Commun.">
        <title>Outbred genome sequencing and CRISPR/Cas9 gene editing in butterflies.</title>
        <authorList>
            <person name="Li X."/>
            <person name="Fan D."/>
            <person name="Zhang W."/>
            <person name="Liu G."/>
            <person name="Zhang L."/>
            <person name="Zhao L."/>
            <person name="Fang X."/>
            <person name="Chen L."/>
            <person name="Dong Y."/>
            <person name="Chen Y."/>
            <person name="Ding Y."/>
            <person name="Zhao R."/>
            <person name="Feng M."/>
            <person name="Zhu Y."/>
            <person name="Feng Y."/>
            <person name="Jiang X."/>
            <person name="Zhu D."/>
            <person name="Xiang H."/>
            <person name="Feng X."/>
            <person name="Li S."/>
            <person name="Wang J."/>
            <person name="Zhang G."/>
            <person name="Kronforst M.R."/>
            <person name="Wang W."/>
        </authorList>
    </citation>
    <scope>NUCLEOTIDE SEQUENCE [LARGE SCALE GENOMIC DNA]</scope>
    <source>
        <strain evidence="7">Ya'a_city_454_Pm</strain>
        <tissue evidence="7">Whole body</tissue>
    </source>
</reference>
<name>A0A194RF41_PAPMA</name>
<dbReference type="AlphaFoldDB" id="A0A194RF41"/>
<keyword evidence="4" id="KW-0479">Metal-binding</keyword>
<proteinExistence type="inferred from homology"/>
<dbReference type="Pfam" id="PF01590">
    <property type="entry name" value="GAF"/>
    <property type="match status" value="2"/>
</dbReference>
<keyword evidence="8" id="KW-1185">Reference proteome</keyword>
<dbReference type="InterPro" id="IPR029016">
    <property type="entry name" value="GAF-like_dom_sf"/>
</dbReference>
<dbReference type="InterPro" id="IPR002073">
    <property type="entry name" value="PDEase_catalytic_dom"/>
</dbReference>
<dbReference type="GO" id="GO:0007165">
    <property type="term" value="P:signal transduction"/>
    <property type="evidence" value="ECO:0007669"/>
    <property type="project" value="InterPro"/>
</dbReference>
<dbReference type="InterPro" id="IPR036971">
    <property type="entry name" value="PDEase_catalytic_dom_sf"/>
</dbReference>
<evidence type="ECO:0000256" key="3">
    <source>
        <dbReference type="ARBA" id="ARBA00012319"/>
    </source>
</evidence>
<evidence type="ECO:0000313" key="7">
    <source>
        <dbReference type="EMBL" id="KPJ16202.1"/>
    </source>
</evidence>
<keyword evidence="5" id="KW-0378">Hydrolase</keyword>
<comment type="cofactor">
    <cofactor evidence="1">
        <name>a divalent metal cation</name>
        <dbReference type="ChEBI" id="CHEBI:60240"/>
    </cofactor>
</comment>
<accession>A0A194RF41</accession>
<dbReference type="SMART" id="SM00065">
    <property type="entry name" value="GAF"/>
    <property type="match status" value="2"/>
</dbReference>
<dbReference type="PROSITE" id="PS51845">
    <property type="entry name" value="PDEASE_I_2"/>
    <property type="match status" value="1"/>
</dbReference>
<dbReference type="GO" id="GO:0047555">
    <property type="term" value="F:3',5'-cyclic-GMP phosphodiesterase activity"/>
    <property type="evidence" value="ECO:0007669"/>
    <property type="project" value="UniProtKB-EC"/>
</dbReference>
<dbReference type="SUPFAM" id="SSF109604">
    <property type="entry name" value="HD-domain/PDEase-like"/>
    <property type="match status" value="1"/>
</dbReference>
<organism evidence="7 8">
    <name type="scientific">Papilio machaon</name>
    <name type="common">Old World swallowtail butterfly</name>
    <dbReference type="NCBI Taxonomy" id="76193"/>
    <lineage>
        <taxon>Eukaryota</taxon>
        <taxon>Metazoa</taxon>
        <taxon>Ecdysozoa</taxon>
        <taxon>Arthropoda</taxon>
        <taxon>Hexapoda</taxon>
        <taxon>Insecta</taxon>
        <taxon>Pterygota</taxon>
        <taxon>Neoptera</taxon>
        <taxon>Endopterygota</taxon>
        <taxon>Lepidoptera</taxon>
        <taxon>Glossata</taxon>
        <taxon>Ditrysia</taxon>
        <taxon>Papilionoidea</taxon>
        <taxon>Papilionidae</taxon>
        <taxon>Papilioninae</taxon>
        <taxon>Papilio</taxon>
    </lineage>
</organism>
<sequence length="582" mass="65795">MTDPTPRNVRSVKSRLDTINQTEEYALKRMSTMNKVQSHFLVPSEKLDKVTRRVIAPYAQIERKGVKEEEARDSYLDISRFHVFLEDSVDLQALLCDTAAVLKTITDSSGVFVYIVDKLKNEIVLMTKNIKNKERHEVNIPIAAEFSRVSECFVCGAEEGKVAAAHVAATKRHLVLADVQRDRRFAQGLRWVDAKTALCVPVLKPDGDCYAVLELYRTVAEPYDDVRPNPLSSKAPYIADLCASVAWWAGAAAHQAGARATLQRAAHLDLELRALLHDYFCERAALDTMLTDMLAIVKSFIGAMRSSFFIVDRQHMEQQLVADVWEDGWQSERTALPKKKAKVNLSVEQSPAGLVARTGTPLNLHDAFRDPRFLRDVDPATGMVVRSSLTYPIKDKKGVIGVVQLANKSSGRAFDAEDEQIFQVFVDHCALIVHFYHMQQRKLYHENLNRVYSELLGLHLRPCGHDLEELETNSAIVPPFNFKSFNYHISEGSREEMPSLVCLMYSETFAAHKLERRRLADFVLTVLTCYRPNPYHNAEHAFCFTHTMYLILRENPGYFSFVEVTAASPSALCALPRACARK</sequence>
<evidence type="ECO:0000256" key="1">
    <source>
        <dbReference type="ARBA" id="ARBA00001968"/>
    </source>
</evidence>
<dbReference type="EC" id="3.1.4.35" evidence="3"/>
<protein>
    <recommendedName>
        <fullName evidence="3">3',5'-cyclic-GMP phosphodiesterase</fullName>
        <ecNumber evidence="3">3.1.4.35</ecNumber>
    </recommendedName>
</protein>
<dbReference type="InParanoid" id="A0A194RF41"/>
<comment type="similarity">
    <text evidence="2">Belongs to the cyclic nucleotide phosphodiesterase family.</text>
</comment>
<evidence type="ECO:0000313" key="8">
    <source>
        <dbReference type="Proteomes" id="UP000053240"/>
    </source>
</evidence>